<accession>A0AAP7CNS0</accession>
<evidence type="ECO:0000313" key="2">
    <source>
        <dbReference type="EMBL" id="NMP04971.1"/>
    </source>
</evidence>
<protein>
    <submittedName>
        <fullName evidence="2">Uncharacterized protein</fullName>
    </submittedName>
</protein>
<proteinExistence type="predicted"/>
<dbReference type="Proteomes" id="UP000549590">
    <property type="component" value="Unassembled WGS sequence"/>
</dbReference>
<keyword evidence="1" id="KW-1133">Transmembrane helix</keyword>
<comment type="caution">
    <text evidence="2">The sequence shown here is derived from an EMBL/GenBank/DDBJ whole genome shotgun (WGS) entry which is preliminary data.</text>
</comment>
<gene>
    <name evidence="2" type="ORF">HHE94_19920</name>
</gene>
<organism evidence="2 3">
    <name type="scientific">Pseudoalteromonas arctica</name>
    <dbReference type="NCBI Taxonomy" id="394751"/>
    <lineage>
        <taxon>Bacteria</taxon>
        <taxon>Pseudomonadati</taxon>
        <taxon>Pseudomonadota</taxon>
        <taxon>Gammaproteobacteria</taxon>
        <taxon>Alteromonadales</taxon>
        <taxon>Pseudoalteromonadaceae</taxon>
        <taxon>Pseudoalteromonas</taxon>
    </lineage>
</organism>
<evidence type="ECO:0000256" key="1">
    <source>
        <dbReference type="SAM" id="Phobius"/>
    </source>
</evidence>
<feature type="transmembrane region" description="Helical" evidence="1">
    <location>
        <begin position="21"/>
        <end position="40"/>
    </location>
</feature>
<reference evidence="2 3" key="1">
    <citation type="submission" date="2020-04" db="EMBL/GenBank/DDBJ databases">
        <title>Genome sequencing and assembly of Pseudoalteromonas arctica.</title>
        <authorList>
            <person name="Cook G.M."/>
        </authorList>
    </citation>
    <scope>NUCLEOTIDE SEQUENCE [LARGE SCALE GENOMIC DNA]</scope>
    <source>
        <strain evidence="2 3">NEC-BIFX-2020_001</strain>
    </source>
</reference>
<name>A0AAP7CNS0_9GAMM</name>
<keyword evidence="1" id="KW-0472">Membrane</keyword>
<dbReference type="EMBL" id="JABBYB010000020">
    <property type="protein sequence ID" value="NMP04971.1"/>
    <property type="molecule type" value="Genomic_DNA"/>
</dbReference>
<evidence type="ECO:0000313" key="3">
    <source>
        <dbReference type="Proteomes" id="UP000549590"/>
    </source>
</evidence>
<keyword evidence="1" id="KW-0812">Transmembrane</keyword>
<sequence length="144" mass="17379">MSDERKARYRDISDGLLRQRRNFLLLSLLMPLFFLSGATFEKINSLGTLILVKNPDVVKYSLVLLFSYFSLRYWQYYQEETYVKDMHDRIHEHLYYKEEVYLNKRAREKSKFLNSDFVRICLTDPRYSRRSGRFTAIPNKNKLG</sequence>
<dbReference type="AlphaFoldDB" id="A0AAP7CNS0"/>
<dbReference type="RefSeq" id="WP_169045309.1">
    <property type="nucleotide sequence ID" value="NZ_JABBYB010000020.1"/>
</dbReference>